<proteinExistence type="predicted"/>
<comment type="caution">
    <text evidence="1">The sequence shown here is derived from an EMBL/GenBank/DDBJ whole genome shotgun (WGS) entry which is preliminary data.</text>
</comment>
<name>X0Y9X6_9ZZZZ</name>
<dbReference type="AlphaFoldDB" id="X0Y9X6"/>
<dbReference type="EMBL" id="BARS01051448">
    <property type="protein sequence ID" value="GAG45518.1"/>
    <property type="molecule type" value="Genomic_DNA"/>
</dbReference>
<feature type="non-terminal residue" evidence="1">
    <location>
        <position position="74"/>
    </location>
</feature>
<reference evidence="1" key="1">
    <citation type="journal article" date="2014" name="Front. Microbiol.">
        <title>High frequency of phylogenetically diverse reductive dehalogenase-homologous genes in deep subseafloor sedimentary metagenomes.</title>
        <authorList>
            <person name="Kawai M."/>
            <person name="Futagami T."/>
            <person name="Toyoda A."/>
            <person name="Takaki Y."/>
            <person name="Nishi S."/>
            <person name="Hori S."/>
            <person name="Arai W."/>
            <person name="Tsubouchi T."/>
            <person name="Morono Y."/>
            <person name="Uchiyama I."/>
            <person name="Ito T."/>
            <person name="Fujiyama A."/>
            <person name="Inagaki F."/>
            <person name="Takami H."/>
        </authorList>
    </citation>
    <scope>NUCLEOTIDE SEQUENCE</scope>
    <source>
        <strain evidence="1">Expedition CK06-06</strain>
    </source>
</reference>
<sequence>MFVTAPAARAKTAWYESFENPQPSWQVEGGDARFEVPVHDRVQGVACTGEGCERLRVSGSGGTHVYFRHDVGRP</sequence>
<accession>X0Y9X6</accession>
<gene>
    <name evidence="1" type="ORF">S01H1_76638</name>
</gene>
<protein>
    <submittedName>
        <fullName evidence="1">Uncharacterized protein</fullName>
    </submittedName>
</protein>
<organism evidence="1">
    <name type="scientific">marine sediment metagenome</name>
    <dbReference type="NCBI Taxonomy" id="412755"/>
    <lineage>
        <taxon>unclassified sequences</taxon>
        <taxon>metagenomes</taxon>
        <taxon>ecological metagenomes</taxon>
    </lineage>
</organism>
<evidence type="ECO:0000313" key="1">
    <source>
        <dbReference type="EMBL" id="GAG45518.1"/>
    </source>
</evidence>